<evidence type="ECO:0000313" key="2">
    <source>
        <dbReference type="Proteomes" id="UP000275749"/>
    </source>
</evidence>
<dbReference type="RefSeq" id="WP_123576062.1">
    <property type="nucleotide sequence ID" value="NZ_RKHG01000001.1"/>
</dbReference>
<dbReference type="AlphaFoldDB" id="A0A3N1ZWE6"/>
<protein>
    <submittedName>
        <fullName evidence="1">Uncharacterized protein (TIGR04255 family)</fullName>
    </submittedName>
</protein>
<comment type="caution">
    <text evidence="1">The sequence shown here is derived from an EMBL/GenBank/DDBJ whole genome shotgun (WGS) entry which is preliminary data.</text>
</comment>
<evidence type="ECO:0000313" key="1">
    <source>
        <dbReference type="EMBL" id="ROR55181.1"/>
    </source>
</evidence>
<dbReference type="NCBIfam" id="TIGR04255">
    <property type="entry name" value="sporadTIGR04255"/>
    <property type="match status" value="1"/>
</dbReference>
<dbReference type="EMBL" id="RKHG01000001">
    <property type="protein sequence ID" value="ROR55181.1"/>
    <property type="molecule type" value="Genomic_DNA"/>
</dbReference>
<gene>
    <name evidence="1" type="ORF">EDD41_2439</name>
</gene>
<proteinExistence type="predicted"/>
<organism evidence="1 2">
    <name type="scientific">Luteococcus japonicus</name>
    <dbReference type="NCBI Taxonomy" id="33984"/>
    <lineage>
        <taxon>Bacteria</taxon>
        <taxon>Bacillati</taxon>
        <taxon>Actinomycetota</taxon>
        <taxon>Actinomycetes</taxon>
        <taxon>Propionibacteriales</taxon>
        <taxon>Propionibacteriaceae</taxon>
        <taxon>Luteococcus</taxon>
    </lineage>
</organism>
<sequence>MSREKWRPFTNGAELTQKPDGRDLAMVLWQVRWAELASLRDDKLFMAAVDRLGDAFAQYPFYQHANEIQLQITPLGVTQTPGSVTARWESTDREWLVIVSAQSFTLCKLGAYESFDIFAERVTVLLEDLIRAFAVPEIERVGVRYVNRLQGDALNSLHTVFPKREQPRETLSEEVTVMESVCTTTMQVSGIRFNVRSGMIPPGQTVDPAILPMDQVSWVLDLDATLEKRMPPTVDDIVATAGRLADLNYDYYLWARGATRLNEQKEVHGDSHR</sequence>
<dbReference type="InterPro" id="IPR026349">
    <property type="entry name" value="CHP04255"/>
</dbReference>
<name>A0A3N1ZWE6_9ACTN</name>
<dbReference type="Proteomes" id="UP000275749">
    <property type="component" value="Unassembled WGS sequence"/>
</dbReference>
<accession>A0A3N1ZWE6</accession>
<reference evidence="1 2" key="1">
    <citation type="submission" date="2018-11" db="EMBL/GenBank/DDBJ databases">
        <title>Sequencing the genomes of 1000 actinobacteria strains.</title>
        <authorList>
            <person name="Klenk H.-P."/>
        </authorList>
    </citation>
    <scope>NUCLEOTIDE SEQUENCE [LARGE SCALE GENOMIC DNA]</scope>
    <source>
        <strain evidence="1 2">DSM 10546</strain>
    </source>
</reference>